<accession>A0ABV9QTH1</accession>
<sequence length="206" mass="22064">MNAMLPLLLAAALNGAAPQRLPDPPPLPPLTDDTLPSTTIEDAGLRLNAQFGFDAGKRLLRLRYLLHNGSRQPVALFDRGNSLAVAQGRLKAGSAATPTTEPGKDGLVLHHRIVPLRKPAPTVPPIPLAARVAPGAELGGDVLIEVGDATHLRYCLGVAPFEPTLFSSRQSIDGVELWRASFDAVGRQKTLCTPWFDTARLDFESQ</sequence>
<evidence type="ECO:0000313" key="1">
    <source>
        <dbReference type="EMBL" id="MFC4818869.1"/>
    </source>
</evidence>
<gene>
    <name evidence="1" type="ORF">ACFO6Q_00955</name>
</gene>
<proteinExistence type="predicted"/>
<dbReference type="RefSeq" id="WP_380018604.1">
    <property type="nucleotide sequence ID" value="NZ_JBHSHD010000002.1"/>
</dbReference>
<name>A0ABV9QTH1_9GAMM</name>
<protein>
    <recommendedName>
        <fullName evidence="3">DUF4424 domain-containing protein</fullName>
    </recommendedName>
</protein>
<keyword evidence="2" id="KW-1185">Reference proteome</keyword>
<reference evidence="2" key="1">
    <citation type="journal article" date="2019" name="Int. J. Syst. Evol. Microbiol.">
        <title>The Global Catalogue of Microorganisms (GCM) 10K type strain sequencing project: providing services to taxonomists for standard genome sequencing and annotation.</title>
        <authorList>
            <consortium name="The Broad Institute Genomics Platform"/>
            <consortium name="The Broad Institute Genome Sequencing Center for Infectious Disease"/>
            <person name="Wu L."/>
            <person name="Ma J."/>
        </authorList>
    </citation>
    <scope>NUCLEOTIDE SEQUENCE [LARGE SCALE GENOMIC DNA]</scope>
    <source>
        <strain evidence="2">CCUG 30340</strain>
    </source>
</reference>
<evidence type="ECO:0000313" key="2">
    <source>
        <dbReference type="Proteomes" id="UP001595886"/>
    </source>
</evidence>
<evidence type="ECO:0008006" key="3">
    <source>
        <dbReference type="Google" id="ProtNLM"/>
    </source>
</evidence>
<comment type="caution">
    <text evidence="1">The sequence shown here is derived from an EMBL/GenBank/DDBJ whole genome shotgun (WGS) entry which is preliminary data.</text>
</comment>
<organism evidence="1 2">
    <name type="scientific">Dokdonella ginsengisoli</name>
    <dbReference type="NCBI Taxonomy" id="363846"/>
    <lineage>
        <taxon>Bacteria</taxon>
        <taxon>Pseudomonadati</taxon>
        <taxon>Pseudomonadota</taxon>
        <taxon>Gammaproteobacteria</taxon>
        <taxon>Lysobacterales</taxon>
        <taxon>Rhodanobacteraceae</taxon>
        <taxon>Dokdonella</taxon>
    </lineage>
</organism>
<dbReference type="EMBL" id="JBHSHD010000002">
    <property type="protein sequence ID" value="MFC4818869.1"/>
    <property type="molecule type" value="Genomic_DNA"/>
</dbReference>
<dbReference type="Proteomes" id="UP001595886">
    <property type="component" value="Unassembled WGS sequence"/>
</dbReference>